<organism evidence="1 2">
    <name type="scientific">Promicromonospora vindobonensis</name>
    <dbReference type="NCBI Taxonomy" id="195748"/>
    <lineage>
        <taxon>Bacteria</taxon>
        <taxon>Bacillati</taxon>
        <taxon>Actinomycetota</taxon>
        <taxon>Actinomycetes</taxon>
        <taxon>Micrococcales</taxon>
        <taxon>Promicromonosporaceae</taxon>
        <taxon>Promicromonospora</taxon>
    </lineage>
</organism>
<dbReference type="Proteomes" id="UP001597479">
    <property type="component" value="Unassembled WGS sequence"/>
</dbReference>
<dbReference type="RefSeq" id="WP_377190062.1">
    <property type="nucleotide sequence ID" value="NZ_JBHUOG010000002.1"/>
</dbReference>
<proteinExistence type="predicted"/>
<sequence>MIRTTPIDEDSDAEVGGELVTNDAGCAGISRGDTFYPVLWPEGTSVSEEGLTFPDGTSVEPGGTWSGSGGEGFLPAENYPDIPEECVGSPETMTVVANTASGS</sequence>
<evidence type="ECO:0000313" key="1">
    <source>
        <dbReference type="EMBL" id="MFD2797203.1"/>
    </source>
</evidence>
<evidence type="ECO:0000313" key="2">
    <source>
        <dbReference type="Proteomes" id="UP001597479"/>
    </source>
</evidence>
<dbReference type="EMBL" id="JBHUOG010000002">
    <property type="protein sequence ID" value="MFD2797203.1"/>
    <property type="molecule type" value="Genomic_DNA"/>
</dbReference>
<protein>
    <submittedName>
        <fullName evidence="1">Uncharacterized protein</fullName>
    </submittedName>
</protein>
<gene>
    <name evidence="1" type="ORF">ACFS27_26835</name>
</gene>
<accession>A0ABW5VZW9</accession>
<name>A0ABW5VZW9_9MICO</name>
<reference evidence="2" key="1">
    <citation type="journal article" date="2019" name="Int. J. Syst. Evol. Microbiol.">
        <title>The Global Catalogue of Microorganisms (GCM) 10K type strain sequencing project: providing services to taxonomists for standard genome sequencing and annotation.</title>
        <authorList>
            <consortium name="The Broad Institute Genomics Platform"/>
            <consortium name="The Broad Institute Genome Sequencing Center for Infectious Disease"/>
            <person name="Wu L."/>
            <person name="Ma J."/>
        </authorList>
    </citation>
    <scope>NUCLEOTIDE SEQUENCE [LARGE SCALE GENOMIC DNA]</scope>
    <source>
        <strain evidence="2">CCM 7044</strain>
    </source>
</reference>
<comment type="caution">
    <text evidence="1">The sequence shown here is derived from an EMBL/GenBank/DDBJ whole genome shotgun (WGS) entry which is preliminary data.</text>
</comment>
<keyword evidence="2" id="KW-1185">Reference proteome</keyword>